<feature type="coiled-coil region" evidence="1">
    <location>
        <begin position="541"/>
        <end position="589"/>
    </location>
</feature>
<feature type="coiled-coil region" evidence="1">
    <location>
        <begin position="743"/>
        <end position="795"/>
    </location>
</feature>
<dbReference type="InterPro" id="IPR021979">
    <property type="entry name" value="DUF3584"/>
</dbReference>
<feature type="coiled-coil region" evidence="1">
    <location>
        <begin position="670"/>
        <end position="697"/>
    </location>
</feature>
<evidence type="ECO:0000256" key="1">
    <source>
        <dbReference type="SAM" id="Coils"/>
    </source>
</evidence>
<keyword evidence="1" id="KW-0175">Coiled coil</keyword>
<protein>
    <submittedName>
        <fullName evidence="2">Uncharacterized protein DUF3584</fullName>
    </submittedName>
</protein>
<organism evidence="2 3">
    <name type="scientific">Shewanella chilikensis</name>
    <dbReference type="NCBI Taxonomy" id="558541"/>
    <lineage>
        <taxon>Bacteria</taxon>
        <taxon>Pseudomonadati</taxon>
        <taxon>Pseudomonadota</taxon>
        <taxon>Gammaproteobacteria</taxon>
        <taxon>Alteromonadales</taxon>
        <taxon>Shewanellaceae</taxon>
        <taxon>Shewanella</taxon>
    </lineage>
</organism>
<reference evidence="2 3" key="1">
    <citation type="submission" date="2018-06" db="EMBL/GenBank/DDBJ databases">
        <title>Genomic Encyclopedia of Type Strains, Phase III (KMG-III): the genomes of soil and plant-associated and newly described type strains.</title>
        <authorList>
            <person name="Whitman W."/>
        </authorList>
    </citation>
    <scope>NUCLEOTIDE SEQUENCE [LARGE SCALE GENOMIC DNA]</scope>
    <source>
        <strain evidence="2 3">JC5</strain>
    </source>
</reference>
<proteinExistence type="predicted"/>
<dbReference type="EMBL" id="QJSY01000004">
    <property type="protein sequence ID" value="PYE60209.1"/>
    <property type="molecule type" value="Genomic_DNA"/>
</dbReference>
<feature type="coiled-coil region" evidence="1">
    <location>
        <begin position="431"/>
        <end position="465"/>
    </location>
</feature>
<evidence type="ECO:0000313" key="2">
    <source>
        <dbReference type="EMBL" id="PYE60209.1"/>
    </source>
</evidence>
<feature type="coiled-coil region" evidence="1">
    <location>
        <begin position="198"/>
        <end position="232"/>
    </location>
</feature>
<keyword evidence="3" id="KW-1185">Reference proteome</keyword>
<dbReference type="Pfam" id="PF12128">
    <property type="entry name" value="DUF3584"/>
    <property type="match status" value="1"/>
</dbReference>
<comment type="caution">
    <text evidence="2">The sequence shown here is derived from an EMBL/GenBank/DDBJ whole genome shotgun (WGS) entry which is preliminary data.</text>
</comment>
<name>A0ABX5PRQ1_9GAMM</name>
<gene>
    <name evidence="2" type="ORF">C8J23_10469</name>
</gene>
<dbReference type="Proteomes" id="UP000247584">
    <property type="component" value="Unassembled WGS sequence"/>
</dbReference>
<accession>A0ABX5PRQ1</accession>
<sequence>MIVFEYKKEGSLKCAVLYRSRDAVAYRFVDGSANEALFNQVTLDTLNKVASVKDWLKDVVASSFDVSKQISTSIDYRSVIQNDKQRLRVKRKAQASLAPEAHKFSLCTHDSQMRHIESLASVLMRHDKLLAQFKLMVVDSFLTDQIEIGEAPYHKDDSEYVSSIESLIELDKHKDKFSESIHQYEALKESWSYLLAYQASLQQELATVKDKFEKAAKRISSLKSERSELQQKYNQDTSVLNTTFQELTNQAETKKNLIDSIYDERERWDEKVDIATKLSEYGSLEAFKFRAEQDAEHFKQLLDSASAETQAYDANVRKVEKASEQFEKAEIQKIADLTQKLHEVEVATEQRLLEKSDEFASKMEAVSEDRALLSKSLSEELNNCRVQYEIAGKYTDTEDSELKELSSKVESLKNYVIYDIAQKKSTCEAEVRDAKVAREDLLQQIKRLKKKLEDTEERRVEITRQLNPDDGTVRSFLNKNIVDWRESIGKVLRPELLSFRTLSPEVSDDAETNSIFGLCINLENVVPPEEALSDDILNQRREELGREIENIKSDIGAVEKKANDQNKSIEKLKLQADGLVREEHRIKKEIETCTLLQQKTKQRIDSNIERRQKEINVSILVSAKKLESFELETNNIKEVETAKFQEDKLAFRANASAEIGLLREEISVKNDSITNSQEELKKRLDDLKAAFDSQLKKKEIDPTTIDAARTRKEQSESKYREVKAFDKEISEYRLWESSAWVKLENYESQLSALLDKASVAHRELELAKEQYEKTRKSLTDDIESLAEQHDKLEKEEKAIISILESIELHTQKIPIGHQPIQLGESFPLELLIESSKECLSSINKLRHKISSAVKKVGDILLSTGSTNNKVLHIWKNMEEQRIALSPHDKFSEEFHIESVTDVKRLIEESIPDIKAVILESIKTVGARYIRFYQALDGLKRKVKNVSSKLVKEINTSNNFNALDNIRVELVSKVDEFDLWGDLRSFNSAWNKWGETGRESLPEKEFIVAFSNVIAELKQSKISSSIDSLVDIDISMTENGRPVNIRTDADLKNISSTGISKLAVIVVFCGMTRYLCKDRNITIHWPLDELGELSDENVMLLFDFMDQNNISLFCAQPNPSVVLLRYFSTKNHVDKNLGIKKYVSNEAKKKNPLKSKLLAEKEQEQANV</sequence>
<evidence type="ECO:0000313" key="3">
    <source>
        <dbReference type="Proteomes" id="UP000247584"/>
    </source>
</evidence>